<dbReference type="RefSeq" id="XP_021871397.1">
    <property type="nucleotide sequence ID" value="XM_022012799.1"/>
</dbReference>
<keyword evidence="10" id="KW-1185">Reference proteome</keyword>
<evidence type="ECO:0000256" key="5">
    <source>
        <dbReference type="ARBA" id="ARBA00038007"/>
    </source>
</evidence>
<feature type="region of interest" description="Disordered" evidence="7">
    <location>
        <begin position="154"/>
        <end position="358"/>
    </location>
</feature>
<comment type="similarity">
    <text evidence="5">Belongs to the PINX1 family.</text>
</comment>
<evidence type="ECO:0000256" key="1">
    <source>
        <dbReference type="ARBA" id="ARBA00004604"/>
    </source>
</evidence>
<accession>A0A1Y1UH92</accession>
<feature type="compositionally biased region" description="Basic residues" evidence="7">
    <location>
        <begin position="320"/>
        <end position="329"/>
    </location>
</feature>
<dbReference type="STRING" id="4999.A0A1Y1UH92"/>
<feature type="compositionally biased region" description="Polar residues" evidence="7">
    <location>
        <begin position="297"/>
        <end position="306"/>
    </location>
</feature>
<feature type="compositionally biased region" description="Low complexity" evidence="7">
    <location>
        <begin position="250"/>
        <end position="267"/>
    </location>
</feature>
<feature type="compositionally biased region" description="Polar residues" evidence="7">
    <location>
        <begin position="100"/>
        <end position="113"/>
    </location>
</feature>
<dbReference type="PANTHER" id="PTHR23149">
    <property type="entry name" value="G PATCH DOMAIN CONTAINING PROTEIN"/>
    <property type="match status" value="1"/>
</dbReference>
<dbReference type="PROSITE" id="PS50174">
    <property type="entry name" value="G_PATCH"/>
    <property type="match status" value="1"/>
</dbReference>
<feature type="domain" description="G-patch" evidence="8">
    <location>
        <begin position="25"/>
        <end position="72"/>
    </location>
</feature>
<dbReference type="AlphaFoldDB" id="A0A1Y1UH92"/>
<feature type="compositionally biased region" description="Basic residues" evidence="7">
    <location>
        <begin position="275"/>
        <end position="288"/>
    </location>
</feature>
<dbReference type="InterPro" id="IPR050656">
    <property type="entry name" value="PINX1"/>
</dbReference>
<feature type="compositionally biased region" description="Basic residues" evidence="7">
    <location>
        <begin position="120"/>
        <end position="133"/>
    </location>
</feature>
<reference evidence="9 10" key="1">
    <citation type="submission" date="2017-03" db="EMBL/GenBank/DDBJ databases">
        <title>Widespread Adenine N6-methylation of Active Genes in Fungi.</title>
        <authorList>
            <consortium name="DOE Joint Genome Institute"/>
            <person name="Mondo S.J."/>
            <person name="Dannebaum R.O."/>
            <person name="Kuo R.C."/>
            <person name="Louie K.B."/>
            <person name="Bewick A.J."/>
            <person name="Labutti K."/>
            <person name="Haridas S."/>
            <person name="Kuo A."/>
            <person name="Salamov A."/>
            <person name="Ahrendt S.R."/>
            <person name="Lau R."/>
            <person name="Bowen B.P."/>
            <person name="Lipzen A."/>
            <person name="Sullivan W."/>
            <person name="Andreopoulos W.B."/>
            <person name="Clum A."/>
            <person name="Lindquist E."/>
            <person name="Daum C."/>
            <person name="Northen T.R."/>
            <person name="Ramamoorthy G."/>
            <person name="Schmitz R.J."/>
            <person name="Gryganskyi A."/>
            <person name="Culley D."/>
            <person name="Magnuson J."/>
            <person name="James T.Y."/>
            <person name="O'Malley M.A."/>
            <person name="Stajich J.E."/>
            <person name="Spatafora J.W."/>
            <person name="Visel A."/>
            <person name="Grigoriev I.V."/>
        </authorList>
    </citation>
    <scope>NUCLEOTIDE SEQUENCE [LARGE SCALE GENOMIC DNA]</scope>
    <source>
        <strain evidence="9 10">NRRL Y-17943</strain>
    </source>
</reference>
<dbReference type="GO" id="GO:0006364">
    <property type="term" value="P:rRNA processing"/>
    <property type="evidence" value="ECO:0007669"/>
    <property type="project" value="UniProtKB-KW"/>
</dbReference>
<feature type="region of interest" description="Disordered" evidence="7">
    <location>
        <begin position="69"/>
        <end position="140"/>
    </location>
</feature>
<dbReference type="GO" id="GO:0003676">
    <property type="term" value="F:nucleic acid binding"/>
    <property type="evidence" value="ECO:0007669"/>
    <property type="project" value="InterPro"/>
</dbReference>
<organism evidence="9 10">
    <name type="scientific">Kockovaella imperatae</name>
    <dbReference type="NCBI Taxonomy" id="4999"/>
    <lineage>
        <taxon>Eukaryota</taxon>
        <taxon>Fungi</taxon>
        <taxon>Dikarya</taxon>
        <taxon>Basidiomycota</taxon>
        <taxon>Agaricomycotina</taxon>
        <taxon>Tremellomycetes</taxon>
        <taxon>Tremellales</taxon>
        <taxon>Cuniculitremaceae</taxon>
        <taxon>Kockovaella</taxon>
    </lineage>
</organism>
<dbReference type="Proteomes" id="UP000193218">
    <property type="component" value="Unassembled WGS sequence"/>
</dbReference>
<sequence length="358" mass="38067">MGLSERKNKQRIGLDPRNLTWSNDTSRFSYQHLKSLGWSSSSGIGGSGLDGNPNHIAVVKKLDNGGIGMARARKEGDDNAAGAGPAGRNFEDVLKRLAGNSPSESPSGASTPVEQAVEKKRNKIASRQKHLQSKRLASSSPAALAEILGVPVSSLPASPLQSTPTTPAPVDTPSPATPSDPTEPERTVEEGISKSTLSVSDYFRQKMRDKMKARQGMSGDSPGPPAEPLALKGTDPWEGSRTTFEETESGEGSSSSPAVNPTATTVTADDEKAAKKAKKEARRQKKMAKTSDEGVTANANAGTSDNLPALPAVVEGPSKKDKKEKKKRKLETEQDVTEVVESSSDRDEKKKKKKSKKK</sequence>
<evidence type="ECO:0000313" key="10">
    <source>
        <dbReference type="Proteomes" id="UP000193218"/>
    </source>
</evidence>
<keyword evidence="3" id="KW-0698">rRNA processing</keyword>
<evidence type="ECO:0000256" key="7">
    <source>
        <dbReference type="SAM" id="MobiDB-lite"/>
    </source>
</evidence>
<keyword evidence="2" id="KW-0690">Ribosome biogenesis</keyword>
<evidence type="ECO:0000256" key="4">
    <source>
        <dbReference type="ARBA" id="ARBA00023242"/>
    </source>
</evidence>
<dbReference type="OrthoDB" id="29523at2759"/>
<dbReference type="EMBL" id="NBSH01000006">
    <property type="protein sequence ID" value="ORX37359.1"/>
    <property type="molecule type" value="Genomic_DNA"/>
</dbReference>
<dbReference type="GO" id="GO:0005730">
    <property type="term" value="C:nucleolus"/>
    <property type="evidence" value="ECO:0007669"/>
    <property type="project" value="UniProtKB-SubCell"/>
</dbReference>
<gene>
    <name evidence="9" type="ORF">BD324DRAFT_444260</name>
</gene>
<evidence type="ECO:0000259" key="8">
    <source>
        <dbReference type="PROSITE" id="PS50174"/>
    </source>
</evidence>
<evidence type="ECO:0000256" key="6">
    <source>
        <dbReference type="ARBA" id="ARBA00041961"/>
    </source>
</evidence>
<feature type="compositionally biased region" description="Basic and acidic residues" evidence="7">
    <location>
        <begin position="183"/>
        <end position="192"/>
    </location>
</feature>
<proteinExistence type="inferred from homology"/>
<comment type="subcellular location">
    <subcellularLocation>
        <location evidence="1">Nucleus</location>
        <location evidence="1">Nucleolus</location>
    </subcellularLocation>
</comment>
<evidence type="ECO:0000256" key="2">
    <source>
        <dbReference type="ARBA" id="ARBA00022517"/>
    </source>
</evidence>
<feature type="compositionally biased region" description="Pro residues" evidence="7">
    <location>
        <begin position="166"/>
        <end position="178"/>
    </location>
</feature>
<dbReference type="InterPro" id="IPR000467">
    <property type="entry name" value="G_patch_dom"/>
</dbReference>
<feature type="region of interest" description="Disordered" evidence="7">
    <location>
        <begin position="1"/>
        <end position="25"/>
    </location>
</feature>
<comment type="caution">
    <text evidence="9">The sequence shown here is derived from an EMBL/GenBank/DDBJ whole genome shotgun (WGS) entry which is preliminary data.</text>
</comment>
<dbReference type="GeneID" id="33554607"/>
<keyword evidence="4" id="KW-0539">Nucleus</keyword>
<protein>
    <recommendedName>
        <fullName evidence="6">PinX1-related protein 1</fullName>
    </recommendedName>
</protein>
<evidence type="ECO:0000313" key="9">
    <source>
        <dbReference type="EMBL" id="ORX37359.1"/>
    </source>
</evidence>
<name>A0A1Y1UH92_9TREE</name>
<feature type="compositionally biased region" description="Basic and acidic residues" evidence="7">
    <location>
        <begin position="203"/>
        <end position="212"/>
    </location>
</feature>
<dbReference type="InParanoid" id="A0A1Y1UH92"/>
<evidence type="ECO:0000256" key="3">
    <source>
        <dbReference type="ARBA" id="ARBA00022552"/>
    </source>
</evidence>
<feature type="compositionally biased region" description="Basic residues" evidence="7">
    <location>
        <begin position="349"/>
        <end position="358"/>
    </location>
</feature>
<dbReference type="PANTHER" id="PTHR23149:SF31">
    <property type="entry name" value="PROTEIN PXR1"/>
    <property type="match status" value="1"/>
</dbReference>